<name>A0A7M5WW05_9CNID</name>
<dbReference type="GO" id="GO:0047196">
    <property type="term" value="F:long-chain-alcohol O-fatty-acyltransferase activity"/>
    <property type="evidence" value="ECO:0007669"/>
    <property type="project" value="UniProtKB-EC"/>
</dbReference>
<feature type="domain" description="O-acyltransferase WSD1 C-terminal" evidence="10">
    <location>
        <begin position="346"/>
        <end position="480"/>
    </location>
</feature>
<evidence type="ECO:0000313" key="12">
    <source>
        <dbReference type="Proteomes" id="UP000594262"/>
    </source>
</evidence>
<evidence type="ECO:0000256" key="1">
    <source>
        <dbReference type="ARBA" id="ARBA00004771"/>
    </source>
</evidence>
<dbReference type="Pfam" id="PF06974">
    <property type="entry name" value="WS_DGAT_C"/>
    <property type="match status" value="1"/>
</dbReference>
<proteinExistence type="inferred from homology"/>
<evidence type="ECO:0000256" key="8">
    <source>
        <dbReference type="SAM" id="Phobius"/>
    </source>
</evidence>
<keyword evidence="8" id="KW-0472">Membrane</keyword>
<evidence type="ECO:0000256" key="3">
    <source>
        <dbReference type="ARBA" id="ARBA00022679"/>
    </source>
</evidence>
<keyword evidence="8" id="KW-0812">Transmembrane</keyword>
<sequence length="501" mass="57226">MILKLLSRFGFLIFLVTSWTIIICTTIPLLPFSMTILITRKLEEIVYRILYRALHFKTEETPWLTDTPRNRTDINCLLMLEGKLGIKKFQGLMDRKLVKARNTKTGKLLYPRVTEYVHTGYLNYYWLEETNFKLKDHVYEWSENPCRSKNQLQDLISKLAERPLRSSDNKSPWEFVVVHCRNTDGFIQSGIIVRISHCLADGTSLMYFLINHLCDDSNNNGYLAGPEHQISFTQKSMIYLKSSIYYPYNVAKTLAPQWTRPTSLNCPEASLSGKKRYIYARPINLELIKIIKRNLNVTINDVILGCIATSLHNFFRKKNEKAPHNLITCIPLDTRLSLEQAKEFSNKINITMLPLPTSSADSIRNILEIHDRMKSRKDSLEGMSMRIGLRLLAEMTPNCAMQEIIRSSASNAVMIVSNVQGPSHELMLAGNKLSSLVFWPPGKDSIGSSISIMSYNGFIYTGALSDTNIMKYPEKMIEDLPAIIMSLAESFTSKKNAYSSD</sequence>
<dbReference type="Pfam" id="PF03007">
    <property type="entry name" value="WS_DGAT_cat"/>
    <property type="match status" value="1"/>
</dbReference>
<evidence type="ECO:0000256" key="5">
    <source>
        <dbReference type="ARBA" id="ARBA00024360"/>
    </source>
</evidence>
<evidence type="ECO:0008006" key="13">
    <source>
        <dbReference type="Google" id="ProtNLM"/>
    </source>
</evidence>
<dbReference type="GO" id="GO:0005886">
    <property type="term" value="C:plasma membrane"/>
    <property type="evidence" value="ECO:0007669"/>
    <property type="project" value="TreeGrafter"/>
</dbReference>
<dbReference type="RefSeq" id="XP_066931831.1">
    <property type="nucleotide sequence ID" value="XM_067075730.1"/>
</dbReference>
<evidence type="ECO:0000313" key="11">
    <source>
        <dbReference type="EnsemblMetazoa" id="CLYHEMP014031.1"/>
    </source>
</evidence>
<dbReference type="InterPro" id="IPR009721">
    <property type="entry name" value="O-acyltransferase_WSD1_C"/>
</dbReference>
<dbReference type="GO" id="GO:0004144">
    <property type="term" value="F:diacylglycerol O-acyltransferase activity"/>
    <property type="evidence" value="ECO:0007669"/>
    <property type="project" value="UniProtKB-EC"/>
</dbReference>
<evidence type="ECO:0000256" key="7">
    <source>
        <dbReference type="ARBA" id="ARBA00048109"/>
    </source>
</evidence>
<evidence type="ECO:0000256" key="6">
    <source>
        <dbReference type="ARBA" id="ARBA00047604"/>
    </source>
</evidence>
<feature type="transmembrane region" description="Helical" evidence="8">
    <location>
        <begin position="12"/>
        <end position="38"/>
    </location>
</feature>
<dbReference type="Proteomes" id="UP000594262">
    <property type="component" value="Unplaced"/>
</dbReference>
<comment type="pathway">
    <text evidence="1">Glycerolipid metabolism; triacylglycerol biosynthesis.</text>
</comment>
<evidence type="ECO:0000256" key="4">
    <source>
        <dbReference type="ARBA" id="ARBA00023315"/>
    </source>
</evidence>
<comment type="pathway">
    <text evidence="2">Lipid metabolism.</text>
</comment>
<dbReference type="PANTHER" id="PTHR31650:SF1">
    <property type="entry name" value="WAX ESTER SYNTHASE_DIACYLGLYCEROL ACYLTRANSFERASE 4-RELATED"/>
    <property type="match status" value="1"/>
</dbReference>
<comment type="similarity">
    <text evidence="5">In the N-terminal section; belongs to the long-chain O-acyltransferase family.</text>
</comment>
<accession>A0A7M5WW05</accession>
<comment type="catalytic activity">
    <reaction evidence="6">
        <text>a long chain fatty alcohol + a fatty acyl-CoA = a long-chain alcohol wax ester + CoA</text>
        <dbReference type="Rhea" id="RHEA:38443"/>
        <dbReference type="ChEBI" id="CHEBI:17135"/>
        <dbReference type="ChEBI" id="CHEBI:57287"/>
        <dbReference type="ChEBI" id="CHEBI:77636"/>
        <dbReference type="ChEBI" id="CHEBI:235323"/>
        <dbReference type="EC" id="2.3.1.75"/>
    </reaction>
</comment>
<evidence type="ECO:0000259" key="10">
    <source>
        <dbReference type="Pfam" id="PF06974"/>
    </source>
</evidence>
<dbReference type="AlphaFoldDB" id="A0A7M5WW05"/>
<dbReference type="UniPathway" id="UPA00282"/>
<evidence type="ECO:0000259" key="9">
    <source>
        <dbReference type="Pfam" id="PF03007"/>
    </source>
</evidence>
<keyword evidence="3" id="KW-0808">Transferase</keyword>
<keyword evidence="4" id="KW-0012">Acyltransferase</keyword>
<protein>
    <recommendedName>
        <fullName evidence="13">Diacylglycerol O-acyltransferase</fullName>
    </recommendedName>
</protein>
<comment type="catalytic activity">
    <reaction evidence="7">
        <text>an acyl-CoA + a 1,2-diacyl-sn-glycerol = a triacyl-sn-glycerol + CoA</text>
        <dbReference type="Rhea" id="RHEA:10868"/>
        <dbReference type="ChEBI" id="CHEBI:17815"/>
        <dbReference type="ChEBI" id="CHEBI:57287"/>
        <dbReference type="ChEBI" id="CHEBI:58342"/>
        <dbReference type="ChEBI" id="CHEBI:64615"/>
        <dbReference type="EC" id="2.3.1.20"/>
    </reaction>
</comment>
<dbReference type="OrthoDB" id="619536at2759"/>
<feature type="domain" description="O-acyltransferase WSD1-like N-terminal" evidence="9">
    <location>
        <begin position="115"/>
        <end position="226"/>
    </location>
</feature>
<dbReference type="InterPro" id="IPR004255">
    <property type="entry name" value="O-acyltransferase_WSD1_N"/>
</dbReference>
<evidence type="ECO:0000256" key="2">
    <source>
        <dbReference type="ARBA" id="ARBA00005189"/>
    </source>
</evidence>
<dbReference type="EnsemblMetazoa" id="CLYHEMT014031.1">
    <property type="protein sequence ID" value="CLYHEMP014031.1"/>
    <property type="gene ID" value="CLYHEMG014031"/>
</dbReference>
<dbReference type="InterPro" id="IPR045034">
    <property type="entry name" value="O-acyltransferase_WSD1-like"/>
</dbReference>
<reference evidence="11" key="1">
    <citation type="submission" date="2021-01" db="UniProtKB">
        <authorList>
            <consortium name="EnsemblMetazoa"/>
        </authorList>
    </citation>
    <scope>IDENTIFICATION</scope>
</reference>
<dbReference type="PANTHER" id="PTHR31650">
    <property type="entry name" value="O-ACYLTRANSFERASE (WSD1-LIKE) FAMILY PROTEIN"/>
    <property type="match status" value="1"/>
</dbReference>
<keyword evidence="8" id="KW-1133">Transmembrane helix</keyword>
<keyword evidence="12" id="KW-1185">Reference proteome</keyword>
<dbReference type="GeneID" id="136819498"/>
<dbReference type="GO" id="GO:0019432">
    <property type="term" value="P:triglyceride biosynthetic process"/>
    <property type="evidence" value="ECO:0007669"/>
    <property type="project" value="UniProtKB-UniPathway"/>
</dbReference>
<organism evidence="11 12">
    <name type="scientific">Clytia hemisphaerica</name>
    <dbReference type="NCBI Taxonomy" id="252671"/>
    <lineage>
        <taxon>Eukaryota</taxon>
        <taxon>Metazoa</taxon>
        <taxon>Cnidaria</taxon>
        <taxon>Hydrozoa</taxon>
        <taxon>Hydroidolina</taxon>
        <taxon>Leptothecata</taxon>
        <taxon>Obeliida</taxon>
        <taxon>Clytiidae</taxon>
        <taxon>Clytia</taxon>
    </lineage>
</organism>